<dbReference type="RefSeq" id="WP_185378226.1">
    <property type="nucleotide sequence ID" value="NZ_JAARPL010000018.1"/>
</dbReference>
<feature type="non-terminal residue" evidence="2">
    <location>
        <position position="1"/>
    </location>
</feature>
<keyword evidence="1" id="KW-1133">Transmembrane helix</keyword>
<evidence type="ECO:0000256" key="1">
    <source>
        <dbReference type="SAM" id="Phobius"/>
    </source>
</evidence>
<comment type="caution">
    <text evidence="2">The sequence shown here is derived from an EMBL/GenBank/DDBJ whole genome shotgun (WGS) entry which is preliminary data.</text>
</comment>
<reference evidence="2 3" key="1">
    <citation type="submission" date="2020-03" db="EMBL/GenBank/DDBJ databases">
        <title>Soil Listeria distribution.</title>
        <authorList>
            <person name="Liao J."/>
            <person name="Wiedmann M."/>
        </authorList>
    </citation>
    <scope>NUCLEOTIDE SEQUENCE [LARGE SCALE GENOMIC DNA]</scope>
    <source>
        <strain evidence="2 3">FSL L7-1681</strain>
    </source>
</reference>
<accession>A0A841YA59</accession>
<keyword evidence="1" id="KW-0472">Membrane</keyword>
<evidence type="ECO:0000313" key="3">
    <source>
        <dbReference type="Proteomes" id="UP000591929"/>
    </source>
</evidence>
<dbReference type="EMBL" id="JAARPL010000018">
    <property type="protein sequence ID" value="MBC1373816.1"/>
    <property type="molecule type" value="Genomic_DNA"/>
</dbReference>
<organism evidence="2 3">
    <name type="scientific">Listeria booriae</name>
    <dbReference type="NCBI Taxonomy" id="1552123"/>
    <lineage>
        <taxon>Bacteria</taxon>
        <taxon>Bacillati</taxon>
        <taxon>Bacillota</taxon>
        <taxon>Bacilli</taxon>
        <taxon>Bacillales</taxon>
        <taxon>Listeriaceae</taxon>
        <taxon>Listeria</taxon>
    </lineage>
</organism>
<name>A0A841YA59_9LIST</name>
<evidence type="ECO:0000313" key="2">
    <source>
        <dbReference type="EMBL" id="MBC1373816.1"/>
    </source>
</evidence>
<dbReference type="AlphaFoldDB" id="A0A841YA59"/>
<gene>
    <name evidence="2" type="ORF">HB847_15800</name>
</gene>
<proteinExistence type="predicted"/>
<feature type="transmembrane region" description="Helical" evidence="1">
    <location>
        <begin position="20"/>
        <end position="37"/>
    </location>
</feature>
<sequence>VIYSLLLKFRSLLTKKNLKITLSVTTFLLTLFIAIQANKIALLNSPLDYELTLIKDKSKKSDKQKNTGLIKFRIKVSSNSIRSIYTISNPEINMENASIVKINNHPVTPLYFYKKKDIPVDLSTNGLAPRIEESFHTQNEYIVIIDNQNKLHIQFLQIVYSTDYMSVSKDENGDSGLFVYLESPEHPLTNYRTLDIDYMVTKINSSAVPWKMKLSNDNEKVTNIEKAYLDKQTIDTNKILKDIKIIGDYFDNTYSFRK</sequence>
<dbReference type="Proteomes" id="UP000591929">
    <property type="component" value="Unassembled WGS sequence"/>
</dbReference>
<protein>
    <submittedName>
        <fullName evidence="2">Uncharacterized protein</fullName>
    </submittedName>
</protein>
<keyword evidence="1" id="KW-0812">Transmembrane</keyword>